<comment type="caution">
    <text evidence="2">The sequence shown here is derived from an EMBL/GenBank/DDBJ whole genome shotgun (WGS) entry which is preliminary data.</text>
</comment>
<evidence type="ECO:0000313" key="3">
    <source>
        <dbReference type="Proteomes" id="UP000828251"/>
    </source>
</evidence>
<organism evidence="2 3">
    <name type="scientific">Gossypium stocksii</name>
    <dbReference type="NCBI Taxonomy" id="47602"/>
    <lineage>
        <taxon>Eukaryota</taxon>
        <taxon>Viridiplantae</taxon>
        <taxon>Streptophyta</taxon>
        <taxon>Embryophyta</taxon>
        <taxon>Tracheophyta</taxon>
        <taxon>Spermatophyta</taxon>
        <taxon>Magnoliopsida</taxon>
        <taxon>eudicotyledons</taxon>
        <taxon>Gunneridae</taxon>
        <taxon>Pentapetalae</taxon>
        <taxon>rosids</taxon>
        <taxon>malvids</taxon>
        <taxon>Malvales</taxon>
        <taxon>Malvaceae</taxon>
        <taxon>Malvoideae</taxon>
        <taxon>Gossypium</taxon>
    </lineage>
</organism>
<proteinExistence type="predicted"/>
<reference evidence="2 3" key="1">
    <citation type="journal article" date="2021" name="Plant Biotechnol. J.">
        <title>Multi-omics assisted identification of the key and species-specific regulatory components of drought-tolerant mechanisms in Gossypium stocksii.</title>
        <authorList>
            <person name="Yu D."/>
            <person name="Ke L."/>
            <person name="Zhang D."/>
            <person name="Wu Y."/>
            <person name="Sun Y."/>
            <person name="Mei J."/>
            <person name="Sun J."/>
            <person name="Sun Y."/>
        </authorList>
    </citation>
    <scope>NUCLEOTIDE SEQUENCE [LARGE SCALE GENOMIC DNA]</scope>
    <source>
        <strain evidence="3">cv. E1</strain>
        <tissue evidence="2">Leaf</tissue>
    </source>
</reference>
<evidence type="ECO:0000256" key="1">
    <source>
        <dbReference type="SAM" id="Phobius"/>
    </source>
</evidence>
<dbReference type="AlphaFoldDB" id="A0A9D3WCZ2"/>
<protein>
    <recommendedName>
        <fullName evidence="4">Reverse transcriptase zinc-binding domain-containing protein</fullName>
    </recommendedName>
</protein>
<keyword evidence="1" id="KW-0472">Membrane</keyword>
<dbReference type="EMBL" id="JAIQCV010000002">
    <property type="protein sequence ID" value="KAH1121811.1"/>
    <property type="molecule type" value="Genomic_DNA"/>
</dbReference>
<evidence type="ECO:0008006" key="4">
    <source>
        <dbReference type="Google" id="ProtNLM"/>
    </source>
</evidence>
<keyword evidence="1" id="KW-0812">Transmembrane</keyword>
<evidence type="ECO:0000313" key="2">
    <source>
        <dbReference type="EMBL" id="KAH1121811.1"/>
    </source>
</evidence>
<keyword evidence="3" id="KW-1185">Reference proteome</keyword>
<dbReference type="OrthoDB" id="1002470at2759"/>
<gene>
    <name evidence="2" type="ORF">J1N35_004971</name>
</gene>
<keyword evidence="1" id="KW-1133">Transmembrane helix</keyword>
<accession>A0A9D3WCZ2</accession>
<sequence length="132" mass="15252">MDILNRLLIRDWLIACGLNIDSSCLLWSPATEIRDGISFEREFARGRRGLWGLILVLYGIRRSIGTWIQELNWAMTYLKGKSLIVCILKLAWTAFIHIIWFERNGRLSGKPSNLVEVLLARIQVVRTRLNGK</sequence>
<dbReference type="Proteomes" id="UP000828251">
    <property type="component" value="Unassembled WGS sequence"/>
</dbReference>
<name>A0A9D3WCZ2_9ROSI</name>
<feature type="transmembrane region" description="Helical" evidence="1">
    <location>
        <begin position="80"/>
        <end position="101"/>
    </location>
</feature>